<sequence>MSDSRLAPWRPTHAIVRVTAIGFGGVLVAAAFGRIDLVVLAGPLLVVAVWAAWCRPTDRPAYDSRWASLSIREGETTRCAFRLDSVDHLDDAIVELTVPSFVSVAPTPASIPMTPDGSALTADVRLRSARWGSRTVGPADITASSVWDGFRARSGPFALHELITSPIPATFDSSAPMPHPVGLVGRHRSARRGDGAEFNSIRPFEVGDRLRRIHWPVSLRTGELHSITTWADQDAHVVLMVDGTDDIGISGGVDGVASSLDVTVRAAAAVAEQFLRAGDRVEVRLLDSRGMRRVPPSSGTTQLRRVLEQLTVIRPGVDARFDPLQGQQRLSAGATVVMLSPLIAKGPLAAAASLARSGLSIVVVDTLPSDVEPHLYDDRYADLAWRIRLLERQREVHRIQEVGVPVVPWRGPGSLDEVLRDLDRRAAAPRLARR</sequence>
<dbReference type="Proteomes" id="UP001164390">
    <property type="component" value="Chromosome"/>
</dbReference>
<keyword evidence="4" id="KW-1185">Reference proteome</keyword>
<organism evidence="3 4">
    <name type="scientific">Solicola gregarius</name>
    <dbReference type="NCBI Taxonomy" id="2908642"/>
    <lineage>
        <taxon>Bacteria</taxon>
        <taxon>Bacillati</taxon>
        <taxon>Actinomycetota</taxon>
        <taxon>Actinomycetes</taxon>
        <taxon>Propionibacteriales</taxon>
        <taxon>Nocardioidaceae</taxon>
        <taxon>Solicola</taxon>
    </lineage>
</organism>
<evidence type="ECO:0000256" key="1">
    <source>
        <dbReference type="SAM" id="Phobius"/>
    </source>
</evidence>
<protein>
    <submittedName>
        <fullName evidence="3">DUF58 domain-containing protein</fullName>
    </submittedName>
</protein>
<proteinExistence type="predicted"/>
<dbReference type="EMBL" id="CP094970">
    <property type="protein sequence ID" value="UYM06452.1"/>
    <property type="molecule type" value="Genomic_DNA"/>
</dbReference>
<dbReference type="PANTHER" id="PTHR33608:SF14">
    <property type="entry name" value="POSSIBLE CONSERVED SECRETED PROTEIN"/>
    <property type="match status" value="1"/>
</dbReference>
<accession>A0AA46TKB2</accession>
<evidence type="ECO:0000313" key="3">
    <source>
        <dbReference type="EMBL" id="UYM06452.1"/>
    </source>
</evidence>
<dbReference type="KEGG" id="sgrg:L0C25_05090"/>
<dbReference type="AlphaFoldDB" id="A0AA46TKB2"/>
<dbReference type="InterPro" id="IPR002881">
    <property type="entry name" value="DUF58"/>
</dbReference>
<keyword evidence="1" id="KW-0472">Membrane</keyword>
<feature type="domain" description="DUF58" evidence="2">
    <location>
        <begin position="201"/>
        <end position="362"/>
    </location>
</feature>
<evidence type="ECO:0000259" key="2">
    <source>
        <dbReference type="Pfam" id="PF01882"/>
    </source>
</evidence>
<evidence type="ECO:0000313" key="4">
    <source>
        <dbReference type="Proteomes" id="UP001164390"/>
    </source>
</evidence>
<gene>
    <name evidence="3" type="ORF">L0C25_05090</name>
</gene>
<keyword evidence="1" id="KW-1133">Transmembrane helix</keyword>
<feature type="transmembrane region" description="Helical" evidence="1">
    <location>
        <begin position="14"/>
        <end position="32"/>
    </location>
</feature>
<keyword evidence="1" id="KW-0812">Transmembrane</keyword>
<dbReference type="RefSeq" id="WP_271635357.1">
    <property type="nucleotide sequence ID" value="NZ_CP094970.1"/>
</dbReference>
<dbReference type="Pfam" id="PF01882">
    <property type="entry name" value="DUF58"/>
    <property type="match status" value="1"/>
</dbReference>
<reference evidence="3" key="1">
    <citation type="submission" date="2022-01" db="EMBL/GenBank/DDBJ databases">
        <title>Nocardioidaceae gen. sp. A5X3R13.</title>
        <authorList>
            <person name="Lopez Marin M.A."/>
            <person name="Uhlik O."/>
        </authorList>
    </citation>
    <scope>NUCLEOTIDE SEQUENCE</scope>
    <source>
        <strain evidence="3">A5X3R13</strain>
    </source>
</reference>
<dbReference type="PANTHER" id="PTHR33608">
    <property type="entry name" value="BLL2464 PROTEIN"/>
    <property type="match status" value="1"/>
</dbReference>
<name>A0AA46TKB2_9ACTN</name>